<name>A0A1M4YVB1_9HYPH</name>
<dbReference type="EMBL" id="FQUP01000001">
    <property type="protein sequence ID" value="SHF09713.1"/>
    <property type="molecule type" value="Genomic_DNA"/>
</dbReference>
<gene>
    <name evidence="1" type="ORF">SAMN02745157_1631</name>
</gene>
<evidence type="ECO:0000313" key="1">
    <source>
        <dbReference type="EMBL" id="SHF09713.1"/>
    </source>
</evidence>
<dbReference type="Proteomes" id="UP000184485">
    <property type="component" value="Unassembled WGS sequence"/>
</dbReference>
<evidence type="ECO:0000313" key="2">
    <source>
        <dbReference type="Proteomes" id="UP000184485"/>
    </source>
</evidence>
<accession>A0A1M4YVB1</accession>
<reference evidence="1 2" key="1">
    <citation type="submission" date="2016-11" db="EMBL/GenBank/DDBJ databases">
        <authorList>
            <person name="Jaros S."/>
            <person name="Januszkiewicz K."/>
            <person name="Wedrychowicz H."/>
        </authorList>
    </citation>
    <scope>NUCLEOTIDE SEQUENCE [LARGE SCALE GENOMIC DNA]</scope>
    <source>
        <strain evidence="1 2">DSM 19436</strain>
    </source>
</reference>
<dbReference type="RefSeq" id="WP_175561764.1">
    <property type="nucleotide sequence ID" value="NZ_FQUP01000001.1"/>
</dbReference>
<dbReference type="AlphaFoldDB" id="A0A1M4YVB1"/>
<proteinExistence type="predicted"/>
<organism evidence="1 2">
    <name type="scientific">Kaistia soli DSM 19436</name>
    <dbReference type="NCBI Taxonomy" id="1122133"/>
    <lineage>
        <taxon>Bacteria</taxon>
        <taxon>Pseudomonadati</taxon>
        <taxon>Pseudomonadota</taxon>
        <taxon>Alphaproteobacteria</taxon>
        <taxon>Hyphomicrobiales</taxon>
        <taxon>Kaistiaceae</taxon>
        <taxon>Kaistia</taxon>
    </lineage>
</organism>
<sequence>MNTVWQWLLVFGGVWAAWLLYVEPHLSHYVINRWDDEQLRRIPASKTRH</sequence>
<protein>
    <submittedName>
        <fullName evidence="1">Uncharacterized protein</fullName>
    </submittedName>
</protein>
<keyword evidence="2" id="KW-1185">Reference proteome</keyword>